<feature type="domain" description="MnmC-like methyltransferase" evidence="1">
    <location>
        <begin position="153"/>
        <end position="238"/>
    </location>
</feature>
<dbReference type="eggNOG" id="COG4121">
    <property type="taxonomic scope" value="Bacteria"/>
</dbReference>
<dbReference type="InterPro" id="IPR008471">
    <property type="entry name" value="MnmC-like_methylTransf"/>
</dbReference>
<evidence type="ECO:0000313" key="3">
    <source>
        <dbReference type="Proteomes" id="UP000002774"/>
    </source>
</evidence>
<evidence type="ECO:0000313" key="2">
    <source>
        <dbReference type="EMBL" id="EHQ29885.1"/>
    </source>
</evidence>
<dbReference type="GO" id="GO:0016645">
    <property type="term" value="F:oxidoreductase activity, acting on the CH-NH group of donors"/>
    <property type="evidence" value="ECO:0007669"/>
    <property type="project" value="InterPro"/>
</dbReference>
<name>H1Y7P0_9SPHI</name>
<dbReference type="NCBIfam" id="NF033855">
    <property type="entry name" value="tRNA_MNMC2"/>
    <property type="match status" value="1"/>
</dbReference>
<dbReference type="PANTHER" id="PTHR39963">
    <property type="entry name" value="SLL0983 PROTEIN"/>
    <property type="match status" value="1"/>
</dbReference>
<protein>
    <recommendedName>
        <fullName evidence="1">MnmC-like methyltransferase domain-containing protein</fullName>
    </recommendedName>
</protein>
<dbReference type="SUPFAM" id="SSF53335">
    <property type="entry name" value="S-adenosyl-L-methionine-dependent methyltransferases"/>
    <property type="match status" value="1"/>
</dbReference>
<keyword evidence="3" id="KW-1185">Reference proteome</keyword>
<dbReference type="RefSeq" id="WP_008511343.1">
    <property type="nucleotide sequence ID" value="NZ_CM001403.1"/>
</dbReference>
<dbReference type="InterPro" id="IPR029063">
    <property type="entry name" value="SAM-dependent_MTases_sf"/>
</dbReference>
<accession>H1Y7P0</accession>
<dbReference type="PANTHER" id="PTHR39963:SF1">
    <property type="entry name" value="MNMC-LIKE METHYLTRANSFERASE DOMAIN-CONTAINING PROTEIN"/>
    <property type="match status" value="1"/>
</dbReference>
<dbReference type="Gene3D" id="3.40.50.150">
    <property type="entry name" value="Vaccinia Virus protein VP39"/>
    <property type="match status" value="1"/>
</dbReference>
<dbReference type="AlphaFoldDB" id="H1Y7P0"/>
<dbReference type="Pfam" id="PF05430">
    <property type="entry name" value="Methyltransf_30"/>
    <property type="match status" value="1"/>
</dbReference>
<dbReference type="Proteomes" id="UP000002774">
    <property type="component" value="Chromosome"/>
</dbReference>
<dbReference type="InterPro" id="IPR047785">
    <property type="entry name" value="tRNA_MNMC2"/>
</dbReference>
<dbReference type="HOGENOM" id="CLU_061971_1_0_10"/>
<organism evidence="2 3">
    <name type="scientific">Mucilaginibacter paludis DSM 18603</name>
    <dbReference type="NCBI Taxonomy" id="714943"/>
    <lineage>
        <taxon>Bacteria</taxon>
        <taxon>Pseudomonadati</taxon>
        <taxon>Bacteroidota</taxon>
        <taxon>Sphingobacteriia</taxon>
        <taxon>Sphingobacteriales</taxon>
        <taxon>Sphingobacteriaceae</taxon>
        <taxon>Mucilaginibacter</taxon>
    </lineage>
</organism>
<sequence length="240" mass="26447">MDYGPPTMDYTQKPMNPELTIVTTADGSKTIYNPQVGENYHSRNGALQESEHVFLNAGLKHFLADGALTAVSVLEVGLGTGLNFLLSADFCIGHQINLDYVGIEAYPLTQQMISQTGYQDYVSPGLWTSFTTDYQTSLKHRVSLNSFIQLQTAHSTLMDFQSGQQFDIIYFDAFASANQPEMWSTEAINHTISFLKPGGVFVTYAITGNLKRQLKALGCKIEKVPGAAGKREMLRGTKLS</sequence>
<reference evidence="2" key="1">
    <citation type="submission" date="2011-09" db="EMBL/GenBank/DDBJ databases">
        <title>The permanent draft genome of Mucilaginibacter paludis DSM 18603.</title>
        <authorList>
            <consortium name="US DOE Joint Genome Institute (JGI-PGF)"/>
            <person name="Lucas S."/>
            <person name="Han J."/>
            <person name="Lapidus A."/>
            <person name="Bruce D."/>
            <person name="Goodwin L."/>
            <person name="Pitluck S."/>
            <person name="Peters L."/>
            <person name="Kyrpides N."/>
            <person name="Mavromatis K."/>
            <person name="Ivanova N."/>
            <person name="Mikhailova N."/>
            <person name="Held B."/>
            <person name="Detter J.C."/>
            <person name="Tapia R."/>
            <person name="Han C."/>
            <person name="Land M."/>
            <person name="Hauser L."/>
            <person name="Markowitz V."/>
            <person name="Cheng J.-F."/>
            <person name="Hugenholtz P."/>
            <person name="Woyke T."/>
            <person name="Wu D."/>
            <person name="Tindall B."/>
            <person name="Brambilla E."/>
            <person name="Klenk H.-P."/>
            <person name="Eisen J.A."/>
        </authorList>
    </citation>
    <scope>NUCLEOTIDE SEQUENCE [LARGE SCALE GENOMIC DNA]</scope>
    <source>
        <strain evidence="2">DSM 18603</strain>
    </source>
</reference>
<evidence type="ECO:0000259" key="1">
    <source>
        <dbReference type="Pfam" id="PF05430"/>
    </source>
</evidence>
<dbReference type="STRING" id="714943.Mucpa_5818"/>
<proteinExistence type="predicted"/>
<dbReference type="GO" id="GO:0004808">
    <property type="term" value="F:tRNA (5-methylaminomethyl-2-thiouridylate)(34)-methyltransferase activity"/>
    <property type="evidence" value="ECO:0007669"/>
    <property type="project" value="InterPro"/>
</dbReference>
<gene>
    <name evidence="2" type="ORF">Mucpa_5818</name>
</gene>
<dbReference type="EMBL" id="CM001403">
    <property type="protein sequence ID" value="EHQ29885.1"/>
    <property type="molecule type" value="Genomic_DNA"/>
</dbReference>